<evidence type="ECO:0000256" key="1">
    <source>
        <dbReference type="ARBA" id="ARBA00004496"/>
    </source>
</evidence>
<dbReference type="InterPro" id="IPR001482">
    <property type="entry name" value="T2SS/T4SS_dom"/>
</dbReference>
<accession>A0A2N1PU62</accession>
<reference evidence="7 8" key="1">
    <citation type="journal article" date="2017" name="ISME J.">
        <title>Potential for microbial H2 and metal transformations associated with novel bacteria and archaea in deep terrestrial subsurface sediments.</title>
        <authorList>
            <person name="Hernsdorf A.W."/>
            <person name="Amano Y."/>
            <person name="Miyakawa K."/>
            <person name="Ise K."/>
            <person name="Suzuki Y."/>
            <person name="Anantharaman K."/>
            <person name="Probst A."/>
            <person name="Burstein D."/>
            <person name="Thomas B.C."/>
            <person name="Banfield J.F."/>
        </authorList>
    </citation>
    <scope>NUCLEOTIDE SEQUENCE [LARGE SCALE GENOMIC DNA]</scope>
    <source>
        <strain evidence="7">HGW-Wallbacteria-1</strain>
    </source>
</reference>
<dbReference type="InterPro" id="IPR037257">
    <property type="entry name" value="T2SS_E_N_sf"/>
</dbReference>
<dbReference type="PROSITE" id="PS00662">
    <property type="entry name" value="T2SP_E"/>
    <property type="match status" value="1"/>
</dbReference>
<sequence length="571" mass="62750">MRLGDALIQDGLIAEEQLMAALAKQKKSGKRLGEVLVEMGLVKEEEIVEVLGRQLGIPYINLSTYLIDPITAKIIPEHIAKRHNLIPINKVGNKLTVAMVDPLNILAIDDIQLMTGLIVKPVVATSKDILEAIHKAYGSSEGSADGLMDELEDIGKEGVVEEDGLDALGELGENDAPIIKLCNLVIAQAVEQGVSDIHVECFEKEVRIRYRQDGTLFKAMTPPKRAQAAISSRIKIMAKLNIAEKRLPQDGRIKIKVGGRTIDLRVSVLPCIWGEKIVMRILDQSNLRLDLQDLGFEPGMLKRFEEAIFKPNGIVLVTGPTGSGKTTTLYSALFSVSKPDVNVMTAEDPVEYMLHGINQVQCRAEIGLTFAAALRSFLRQDPDVIMVGEIRDYETAEIAIKASLTGHLVLSTLHTNDAPGTIGRLINMGIEPFMVSTSVLIVQAQRLVKTICKECKVEYKPKSDIVKGLSIDHELLVRMELPHMDPEKLLFYKGKGCEACKGTGMKGRLGVYEVMTMSDRLRKMVLDGASTAQIKKVAHDEGMLSLRQSAVRKLLLGRTTVGEVIKVTHED</sequence>
<protein>
    <submittedName>
        <fullName evidence="7">Type IV-A pilus assembly ATPase PilB</fullName>
    </submittedName>
</protein>
<dbReference type="PANTHER" id="PTHR30258">
    <property type="entry name" value="TYPE II SECRETION SYSTEM PROTEIN GSPE-RELATED"/>
    <property type="match status" value="1"/>
</dbReference>
<evidence type="ECO:0000256" key="4">
    <source>
        <dbReference type="ARBA" id="ARBA00022741"/>
    </source>
</evidence>
<dbReference type="Pfam" id="PF00437">
    <property type="entry name" value="T2SSE"/>
    <property type="match status" value="1"/>
</dbReference>
<dbReference type="SUPFAM" id="SSF160246">
    <property type="entry name" value="EspE N-terminal domain-like"/>
    <property type="match status" value="1"/>
</dbReference>
<dbReference type="GO" id="GO:0016887">
    <property type="term" value="F:ATP hydrolysis activity"/>
    <property type="evidence" value="ECO:0007669"/>
    <property type="project" value="InterPro"/>
</dbReference>
<dbReference type="GO" id="GO:0005737">
    <property type="term" value="C:cytoplasm"/>
    <property type="evidence" value="ECO:0007669"/>
    <property type="project" value="UniProtKB-SubCell"/>
</dbReference>
<dbReference type="GO" id="GO:0009297">
    <property type="term" value="P:pilus assembly"/>
    <property type="evidence" value="ECO:0007669"/>
    <property type="project" value="InterPro"/>
</dbReference>
<name>A0A2N1PU62_9BACT</name>
<dbReference type="InterPro" id="IPR027417">
    <property type="entry name" value="P-loop_NTPase"/>
</dbReference>
<organism evidence="7 8">
    <name type="scientific">Candidatus Wallbacteria bacterium HGW-Wallbacteria-1</name>
    <dbReference type="NCBI Taxonomy" id="2013854"/>
    <lineage>
        <taxon>Bacteria</taxon>
        <taxon>Candidatus Walliibacteriota</taxon>
    </lineage>
</organism>
<keyword evidence="5" id="KW-0067">ATP-binding</keyword>
<feature type="domain" description="Bacterial type II secretion system protein E" evidence="6">
    <location>
        <begin position="378"/>
        <end position="392"/>
    </location>
</feature>
<evidence type="ECO:0000256" key="2">
    <source>
        <dbReference type="ARBA" id="ARBA00006611"/>
    </source>
</evidence>
<dbReference type="FunFam" id="3.40.50.300:FF:000398">
    <property type="entry name" value="Type IV pilus assembly ATPase PilB"/>
    <property type="match status" value="1"/>
</dbReference>
<dbReference type="AlphaFoldDB" id="A0A2N1PU62"/>
<dbReference type="SUPFAM" id="SSF52540">
    <property type="entry name" value="P-loop containing nucleoside triphosphate hydrolases"/>
    <property type="match status" value="1"/>
</dbReference>
<dbReference type="Gene3D" id="3.40.50.300">
    <property type="entry name" value="P-loop containing nucleotide triphosphate hydrolases"/>
    <property type="match status" value="1"/>
</dbReference>
<dbReference type="Gene3D" id="3.30.450.90">
    <property type="match status" value="1"/>
</dbReference>
<evidence type="ECO:0000259" key="6">
    <source>
        <dbReference type="PROSITE" id="PS00662"/>
    </source>
</evidence>
<keyword evidence="4" id="KW-0547">Nucleotide-binding</keyword>
<gene>
    <name evidence="7" type="primary">pilB</name>
    <name evidence="7" type="ORF">CVV64_03620</name>
</gene>
<evidence type="ECO:0000313" key="8">
    <source>
        <dbReference type="Proteomes" id="UP000233256"/>
    </source>
</evidence>
<dbReference type="GO" id="GO:0005886">
    <property type="term" value="C:plasma membrane"/>
    <property type="evidence" value="ECO:0007669"/>
    <property type="project" value="TreeGrafter"/>
</dbReference>
<comment type="similarity">
    <text evidence="2">Belongs to the GSP E family.</text>
</comment>
<dbReference type="Gene3D" id="3.30.300.160">
    <property type="entry name" value="Type II secretion system, protein E, N-terminal domain"/>
    <property type="match status" value="1"/>
</dbReference>
<comment type="caution">
    <text evidence="7">The sequence shown here is derived from an EMBL/GenBank/DDBJ whole genome shotgun (WGS) entry which is preliminary data.</text>
</comment>
<evidence type="ECO:0000313" key="7">
    <source>
        <dbReference type="EMBL" id="PKK91822.1"/>
    </source>
</evidence>
<dbReference type="CDD" id="cd01129">
    <property type="entry name" value="PulE-GspE-like"/>
    <property type="match status" value="1"/>
</dbReference>
<dbReference type="NCBIfam" id="TIGR02538">
    <property type="entry name" value="type_IV_pilB"/>
    <property type="match status" value="1"/>
</dbReference>
<dbReference type="InterPro" id="IPR007831">
    <property type="entry name" value="T2SS_GspE_N"/>
</dbReference>
<proteinExistence type="inferred from homology"/>
<dbReference type="Pfam" id="PF05157">
    <property type="entry name" value="MshEN"/>
    <property type="match status" value="1"/>
</dbReference>
<comment type="subcellular location">
    <subcellularLocation>
        <location evidence="1">Cytoplasm</location>
    </subcellularLocation>
</comment>
<dbReference type="GO" id="GO:0005524">
    <property type="term" value="F:ATP binding"/>
    <property type="evidence" value="ECO:0007669"/>
    <property type="project" value="UniProtKB-KW"/>
</dbReference>
<dbReference type="FunFam" id="3.30.300.160:FF:000002">
    <property type="entry name" value="Type II secretion system protein E"/>
    <property type="match status" value="1"/>
</dbReference>
<dbReference type="PANTHER" id="PTHR30258:SF1">
    <property type="entry name" value="PROTEIN TRANSPORT PROTEIN HOFB HOMOLOG"/>
    <property type="match status" value="1"/>
</dbReference>
<evidence type="ECO:0000256" key="5">
    <source>
        <dbReference type="ARBA" id="ARBA00022840"/>
    </source>
</evidence>
<dbReference type="EMBL" id="PGXC01000002">
    <property type="protein sequence ID" value="PKK91822.1"/>
    <property type="molecule type" value="Genomic_DNA"/>
</dbReference>
<dbReference type="InterPro" id="IPR013374">
    <property type="entry name" value="ATPase_typ4_pilus-assembl_PilB"/>
</dbReference>
<dbReference type="Proteomes" id="UP000233256">
    <property type="component" value="Unassembled WGS sequence"/>
</dbReference>
<evidence type="ECO:0000256" key="3">
    <source>
        <dbReference type="ARBA" id="ARBA00022490"/>
    </source>
</evidence>
<dbReference type="FunFam" id="3.30.450.90:FF:000001">
    <property type="entry name" value="Type II secretion system ATPase GspE"/>
    <property type="match status" value="1"/>
</dbReference>
<keyword evidence="3" id="KW-0963">Cytoplasm</keyword>